<sequence>MRVNKDYVFFWGSEFSNWFPSEFQLEGKKFYNAEQYFMYKKAKFFNDEEMAMAILCTDDPKVAKKLGRKVKNFKDIAWSKVRKEYMKEACRAKFTQNLDLKEKLLSHKTQTFVEASPYDIIWGVGLSEDNPQINNKENWLGENLLGEILTELRDELSK</sequence>
<dbReference type="EMBL" id="BK032510">
    <property type="protein sequence ID" value="DAF43745.1"/>
    <property type="molecule type" value="Genomic_DNA"/>
</dbReference>
<evidence type="ECO:0000313" key="2">
    <source>
        <dbReference type="EMBL" id="DAF43745.1"/>
    </source>
</evidence>
<organism evidence="2">
    <name type="scientific">Myoviridae sp. ctNQV2</name>
    <dbReference type="NCBI Taxonomy" id="2827683"/>
    <lineage>
        <taxon>Viruses</taxon>
        <taxon>Duplodnaviria</taxon>
        <taxon>Heunggongvirae</taxon>
        <taxon>Uroviricota</taxon>
        <taxon>Caudoviricetes</taxon>
    </lineage>
</organism>
<dbReference type="CDD" id="cd15457">
    <property type="entry name" value="NADAR"/>
    <property type="match status" value="1"/>
</dbReference>
<name>A0A8S5RYN6_9CAUD</name>
<evidence type="ECO:0000259" key="1">
    <source>
        <dbReference type="Pfam" id="PF08719"/>
    </source>
</evidence>
<dbReference type="InterPro" id="IPR037238">
    <property type="entry name" value="YbiA-like_sf"/>
</dbReference>
<protein>
    <recommendedName>
        <fullName evidence="1">NADAR domain-containing protein</fullName>
    </recommendedName>
</protein>
<proteinExistence type="predicted"/>
<dbReference type="Pfam" id="PF08719">
    <property type="entry name" value="NADAR"/>
    <property type="match status" value="1"/>
</dbReference>
<dbReference type="InterPro" id="IPR012816">
    <property type="entry name" value="NADAR"/>
</dbReference>
<dbReference type="SUPFAM" id="SSF143990">
    <property type="entry name" value="YbiA-like"/>
    <property type="match status" value="1"/>
</dbReference>
<reference evidence="2" key="1">
    <citation type="journal article" date="2021" name="Proc. Natl. Acad. Sci. U.S.A.">
        <title>A Catalog of Tens of Thousands of Viruses from Human Metagenomes Reveals Hidden Associations with Chronic Diseases.</title>
        <authorList>
            <person name="Tisza M.J."/>
            <person name="Buck C.B."/>
        </authorList>
    </citation>
    <scope>NUCLEOTIDE SEQUENCE</scope>
    <source>
        <strain evidence="2">CtNQV2</strain>
    </source>
</reference>
<dbReference type="Gene3D" id="1.10.357.40">
    <property type="entry name" value="YbiA-like"/>
    <property type="match status" value="1"/>
</dbReference>
<dbReference type="NCBIfam" id="TIGR02464">
    <property type="entry name" value="ribofla_fusion"/>
    <property type="match status" value="1"/>
</dbReference>
<accession>A0A8S5RYN6</accession>
<feature type="domain" description="NADAR" evidence="1">
    <location>
        <begin position="13"/>
        <end position="156"/>
    </location>
</feature>